<evidence type="ECO:0000256" key="1">
    <source>
        <dbReference type="SAM" id="Phobius"/>
    </source>
</evidence>
<keyword evidence="1" id="KW-0812">Transmembrane</keyword>
<feature type="transmembrane region" description="Helical" evidence="1">
    <location>
        <begin position="6"/>
        <end position="27"/>
    </location>
</feature>
<evidence type="ECO:0000313" key="2">
    <source>
        <dbReference type="EMBL" id="MCF1716028.1"/>
    </source>
</evidence>
<comment type="caution">
    <text evidence="2">The sequence shown here is derived from an EMBL/GenBank/DDBJ whole genome shotgun (WGS) entry which is preliminary data.</text>
</comment>
<dbReference type="Proteomes" id="UP001200145">
    <property type="component" value="Unassembled WGS sequence"/>
</dbReference>
<dbReference type="EMBL" id="JAKEVY010000004">
    <property type="protein sequence ID" value="MCF1716028.1"/>
    <property type="molecule type" value="Genomic_DNA"/>
</dbReference>
<evidence type="ECO:0000313" key="3">
    <source>
        <dbReference type="Proteomes" id="UP001200145"/>
    </source>
</evidence>
<protein>
    <recommendedName>
        <fullName evidence="4">Heavy-metal resistance protein</fullName>
    </recommendedName>
</protein>
<organism evidence="2 3">
    <name type="scientific">Flavihumibacter fluminis</name>
    <dbReference type="NCBI Taxonomy" id="2909236"/>
    <lineage>
        <taxon>Bacteria</taxon>
        <taxon>Pseudomonadati</taxon>
        <taxon>Bacteroidota</taxon>
        <taxon>Chitinophagia</taxon>
        <taxon>Chitinophagales</taxon>
        <taxon>Chitinophagaceae</taxon>
        <taxon>Flavihumibacter</taxon>
    </lineage>
</organism>
<sequence length="150" mass="17573">MQNKTLIIVIAALLISNLVLLGAYFWGREKKTPQTNRNDRSPVEYMTREIGFDSTQKQQFRELWETVSNNNRGLYDSIRQNREALYANLKLEPQPETLIDSLAGKIAGFEKQISMNNYRHFRKVRAICSNEQQVKLDTVINRLAKKTRRR</sequence>
<dbReference type="Gene3D" id="1.20.120.1490">
    <property type="match status" value="1"/>
</dbReference>
<reference evidence="2 3" key="1">
    <citation type="submission" date="2022-01" db="EMBL/GenBank/DDBJ databases">
        <title>Flavihumibacter sp. nov., isolated from sediment of a river.</title>
        <authorList>
            <person name="Liu H."/>
        </authorList>
    </citation>
    <scope>NUCLEOTIDE SEQUENCE [LARGE SCALE GENOMIC DNA]</scope>
    <source>
        <strain evidence="2 3">RY-1</strain>
    </source>
</reference>
<keyword evidence="1" id="KW-1133">Transmembrane helix</keyword>
<gene>
    <name evidence="2" type="ORF">L0U88_15415</name>
</gene>
<keyword evidence="1" id="KW-0472">Membrane</keyword>
<proteinExistence type="predicted"/>
<dbReference type="RefSeq" id="WP_234866980.1">
    <property type="nucleotide sequence ID" value="NZ_JAKEVY010000004.1"/>
</dbReference>
<accession>A0ABS9BLM1</accession>
<name>A0ABS9BLM1_9BACT</name>
<evidence type="ECO:0008006" key="4">
    <source>
        <dbReference type="Google" id="ProtNLM"/>
    </source>
</evidence>
<keyword evidence="3" id="KW-1185">Reference proteome</keyword>